<dbReference type="GO" id="GO:0010628">
    <property type="term" value="P:positive regulation of gene expression"/>
    <property type="evidence" value="ECO:0007669"/>
    <property type="project" value="UniProtKB-ARBA"/>
</dbReference>
<feature type="compositionally biased region" description="Polar residues" evidence="11">
    <location>
        <begin position="177"/>
        <end position="187"/>
    </location>
</feature>
<comment type="catalytic activity">
    <reaction evidence="10">
        <text>RNA(n) + UTP = RNA(n)-3'-uridine ribonucleotide + diphosphate</text>
        <dbReference type="Rhea" id="RHEA:14785"/>
        <dbReference type="Rhea" id="RHEA-COMP:14527"/>
        <dbReference type="Rhea" id="RHEA-COMP:17348"/>
        <dbReference type="ChEBI" id="CHEBI:33019"/>
        <dbReference type="ChEBI" id="CHEBI:46398"/>
        <dbReference type="ChEBI" id="CHEBI:140395"/>
        <dbReference type="ChEBI" id="CHEBI:173116"/>
        <dbReference type="EC" id="2.7.7.52"/>
    </reaction>
</comment>
<evidence type="ECO:0000256" key="11">
    <source>
        <dbReference type="SAM" id="MobiDB-lite"/>
    </source>
</evidence>
<evidence type="ECO:0000313" key="14">
    <source>
        <dbReference type="EMBL" id="PNR60326.1"/>
    </source>
</evidence>
<dbReference type="PaxDb" id="3218-PP1S135_64V6.1"/>
<dbReference type="PANTHER" id="PTHR12271:SF40">
    <property type="entry name" value="POLY(A) RNA POLYMERASE GLD2"/>
    <property type="match status" value="1"/>
</dbReference>
<feature type="region of interest" description="Disordered" evidence="11">
    <location>
        <begin position="525"/>
        <end position="578"/>
    </location>
</feature>
<feature type="compositionally biased region" description="Basic and acidic residues" evidence="11">
    <location>
        <begin position="564"/>
        <end position="575"/>
    </location>
</feature>
<evidence type="ECO:0000256" key="6">
    <source>
        <dbReference type="ARBA" id="ARBA00022490"/>
    </source>
</evidence>
<evidence type="ECO:0000256" key="5">
    <source>
        <dbReference type="ARBA" id="ARBA00012472"/>
    </source>
</evidence>
<dbReference type="CDD" id="cd05402">
    <property type="entry name" value="NT_PAP_TUTase"/>
    <property type="match status" value="1"/>
</dbReference>
<evidence type="ECO:0000256" key="1">
    <source>
        <dbReference type="ARBA" id="ARBA00001936"/>
    </source>
</evidence>
<dbReference type="OrthoDB" id="407432at2759"/>
<dbReference type="GO" id="GO:0031123">
    <property type="term" value="P:RNA 3'-end processing"/>
    <property type="evidence" value="ECO:0000318"/>
    <property type="project" value="GO_Central"/>
</dbReference>
<proteinExistence type="inferred from homology"/>
<dbReference type="Pfam" id="PF03828">
    <property type="entry name" value="PAP_assoc"/>
    <property type="match status" value="1"/>
</dbReference>
<dbReference type="GO" id="GO:0000956">
    <property type="term" value="P:nuclear-transcribed mRNA catabolic process"/>
    <property type="evidence" value="ECO:0007669"/>
    <property type="project" value="UniProtKB-ARBA"/>
</dbReference>
<comment type="cofactor">
    <cofactor evidence="1">
        <name>Mn(2+)</name>
        <dbReference type="ChEBI" id="CHEBI:29035"/>
    </cofactor>
</comment>
<feature type="region of interest" description="Disordered" evidence="11">
    <location>
        <begin position="1"/>
        <end position="21"/>
    </location>
</feature>
<dbReference type="EC" id="2.7.7.52" evidence="5"/>
<gene>
    <name evidence="15" type="primary">LOC112274404</name>
    <name evidence="14" type="ORF">PHYPA_003119</name>
</gene>
<dbReference type="FunFam" id="3.30.460.10:FF:000067">
    <property type="entry name" value="Terminal uridylyltransferase cid1"/>
    <property type="match status" value="1"/>
</dbReference>
<comment type="cofactor">
    <cofactor evidence="2">
        <name>Mg(2+)</name>
        <dbReference type="ChEBI" id="CHEBI:18420"/>
    </cofactor>
</comment>
<evidence type="ECO:0000256" key="10">
    <source>
        <dbReference type="ARBA" id="ARBA00049105"/>
    </source>
</evidence>
<dbReference type="Gramene" id="Pp3c2_23720V3.2">
    <property type="protein sequence ID" value="Pp3c2_23720V3.2"/>
    <property type="gene ID" value="Pp3c2_23720"/>
</dbReference>
<dbReference type="STRING" id="3218.A0A2K1L2S6"/>
<protein>
    <recommendedName>
        <fullName evidence="5">RNA uridylyltransferase</fullName>
        <ecNumber evidence="5">2.7.7.52</ecNumber>
    </recommendedName>
</protein>
<evidence type="ECO:0000256" key="9">
    <source>
        <dbReference type="ARBA" id="ARBA00022842"/>
    </source>
</evidence>
<dbReference type="GO" id="GO:0050265">
    <property type="term" value="F:RNA uridylyltransferase activity"/>
    <property type="evidence" value="ECO:0000318"/>
    <property type="project" value="GO_Central"/>
</dbReference>
<feature type="region of interest" description="Disordered" evidence="11">
    <location>
        <begin position="590"/>
        <end position="664"/>
    </location>
</feature>
<evidence type="ECO:0000313" key="15">
    <source>
        <dbReference type="EnsemblPlants" id="Pp3c2_23720V3.1"/>
    </source>
</evidence>
<feature type="compositionally biased region" description="Polar residues" evidence="11">
    <location>
        <begin position="696"/>
        <end position="710"/>
    </location>
</feature>
<dbReference type="AlphaFoldDB" id="A0A2K1L2S6"/>
<dbReference type="Gramene" id="Pp3c2_23720V3.1">
    <property type="protein sequence ID" value="Pp3c2_23720V3.1"/>
    <property type="gene ID" value="Pp3c2_23720"/>
</dbReference>
<dbReference type="GO" id="GO:0046872">
    <property type="term" value="F:metal ion binding"/>
    <property type="evidence" value="ECO:0007669"/>
    <property type="project" value="UniProtKB-KW"/>
</dbReference>
<feature type="compositionally biased region" description="Polar residues" evidence="11">
    <location>
        <begin position="342"/>
        <end position="357"/>
    </location>
</feature>
<evidence type="ECO:0000256" key="8">
    <source>
        <dbReference type="ARBA" id="ARBA00022723"/>
    </source>
</evidence>
<feature type="compositionally biased region" description="Pro residues" evidence="11">
    <location>
        <begin position="8"/>
        <end position="20"/>
    </location>
</feature>
<feature type="region of interest" description="Disordered" evidence="11">
    <location>
        <begin position="295"/>
        <end position="357"/>
    </location>
</feature>
<dbReference type="Gene3D" id="1.10.1410.10">
    <property type="match status" value="1"/>
</dbReference>
<dbReference type="GO" id="GO:0061157">
    <property type="term" value="P:mRNA destabilization"/>
    <property type="evidence" value="ECO:0007669"/>
    <property type="project" value="UniProtKB-ARBA"/>
</dbReference>
<organism evidence="14">
    <name type="scientific">Physcomitrium patens</name>
    <name type="common">Spreading-leaved earth moss</name>
    <name type="synonym">Physcomitrella patens</name>
    <dbReference type="NCBI Taxonomy" id="3218"/>
    <lineage>
        <taxon>Eukaryota</taxon>
        <taxon>Viridiplantae</taxon>
        <taxon>Streptophyta</taxon>
        <taxon>Embryophyta</taxon>
        <taxon>Bryophyta</taxon>
        <taxon>Bryophytina</taxon>
        <taxon>Bryopsida</taxon>
        <taxon>Funariidae</taxon>
        <taxon>Funariales</taxon>
        <taxon>Funariaceae</taxon>
        <taxon>Physcomitrium</taxon>
    </lineage>
</organism>
<dbReference type="Proteomes" id="UP000006727">
    <property type="component" value="Chromosome 2"/>
</dbReference>
<dbReference type="GeneID" id="112274404"/>
<keyword evidence="16" id="KW-1185">Reference proteome</keyword>
<feature type="domain" description="Poly(A) RNA polymerase mitochondrial-like central palm" evidence="13">
    <location>
        <begin position="835"/>
        <end position="964"/>
    </location>
</feature>
<keyword evidence="6" id="KW-0963">Cytoplasm</keyword>
<reference evidence="14 16" key="1">
    <citation type="journal article" date="2008" name="Science">
        <title>The Physcomitrella genome reveals evolutionary insights into the conquest of land by plants.</title>
        <authorList>
            <person name="Rensing S."/>
            <person name="Lang D."/>
            <person name="Zimmer A."/>
            <person name="Terry A."/>
            <person name="Salamov A."/>
            <person name="Shapiro H."/>
            <person name="Nishiyama T."/>
            <person name="Perroud P.-F."/>
            <person name="Lindquist E."/>
            <person name="Kamisugi Y."/>
            <person name="Tanahashi T."/>
            <person name="Sakakibara K."/>
            <person name="Fujita T."/>
            <person name="Oishi K."/>
            <person name="Shin-I T."/>
            <person name="Kuroki Y."/>
            <person name="Toyoda A."/>
            <person name="Suzuki Y."/>
            <person name="Hashimoto A."/>
            <person name="Yamaguchi K."/>
            <person name="Sugano A."/>
            <person name="Kohara Y."/>
            <person name="Fujiyama A."/>
            <person name="Anterola A."/>
            <person name="Aoki S."/>
            <person name="Ashton N."/>
            <person name="Barbazuk W.B."/>
            <person name="Barker E."/>
            <person name="Bennetzen J."/>
            <person name="Bezanilla M."/>
            <person name="Blankenship R."/>
            <person name="Cho S.H."/>
            <person name="Dutcher S."/>
            <person name="Estelle M."/>
            <person name="Fawcett J.A."/>
            <person name="Gundlach H."/>
            <person name="Hanada K."/>
            <person name="Heyl A."/>
            <person name="Hicks K.A."/>
            <person name="Hugh J."/>
            <person name="Lohr M."/>
            <person name="Mayer K."/>
            <person name="Melkozernov A."/>
            <person name="Murata T."/>
            <person name="Nelson D."/>
            <person name="Pils B."/>
            <person name="Prigge M."/>
            <person name="Reiss B."/>
            <person name="Renner T."/>
            <person name="Rombauts S."/>
            <person name="Rushton P."/>
            <person name="Sanderfoot A."/>
            <person name="Schween G."/>
            <person name="Shiu S.-H."/>
            <person name="Stueber K."/>
            <person name="Theodoulou F.L."/>
            <person name="Tu H."/>
            <person name="Van de Peer Y."/>
            <person name="Verrier P.J."/>
            <person name="Waters E."/>
            <person name="Wood A."/>
            <person name="Yang L."/>
            <person name="Cove D."/>
            <person name="Cuming A."/>
            <person name="Hasebe M."/>
            <person name="Lucas S."/>
            <person name="Mishler D.B."/>
            <person name="Reski R."/>
            <person name="Grigoriev I."/>
            <person name="Quatrano R.S."/>
            <person name="Boore J.L."/>
        </authorList>
    </citation>
    <scope>NUCLEOTIDE SEQUENCE [LARGE SCALE GENOMIC DNA]</scope>
    <source>
        <strain evidence="15 16">cv. Gransden 2004</strain>
    </source>
</reference>
<name>A0A2K1L2S6_PHYPA</name>
<dbReference type="PANTHER" id="PTHR12271">
    <property type="entry name" value="POLY A POLYMERASE CID PAP -RELATED"/>
    <property type="match status" value="1"/>
</dbReference>
<dbReference type="EnsemblPlants" id="Pp3c2_23720V3.3">
    <property type="protein sequence ID" value="Pp3c2_23720V3.3"/>
    <property type="gene ID" value="Pp3c2_23720"/>
</dbReference>
<reference evidence="14 16" key="2">
    <citation type="journal article" date="2018" name="Plant J.">
        <title>The Physcomitrella patens chromosome-scale assembly reveals moss genome structure and evolution.</title>
        <authorList>
            <person name="Lang D."/>
            <person name="Ullrich K.K."/>
            <person name="Murat F."/>
            <person name="Fuchs J."/>
            <person name="Jenkins J."/>
            <person name="Haas F.B."/>
            <person name="Piednoel M."/>
            <person name="Gundlach H."/>
            <person name="Van Bel M."/>
            <person name="Meyberg R."/>
            <person name="Vives C."/>
            <person name="Morata J."/>
            <person name="Symeonidi A."/>
            <person name="Hiss M."/>
            <person name="Muchero W."/>
            <person name="Kamisugi Y."/>
            <person name="Saleh O."/>
            <person name="Blanc G."/>
            <person name="Decker E.L."/>
            <person name="van Gessel N."/>
            <person name="Grimwood J."/>
            <person name="Hayes R.D."/>
            <person name="Graham S.W."/>
            <person name="Gunter L.E."/>
            <person name="McDaniel S.F."/>
            <person name="Hoernstein S.N.W."/>
            <person name="Larsson A."/>
            <person name="Li F.W."/>
            <person name="Perroud P.F."/>
            <person name="Phillips J."/>
            <person name="Ranjan P."/>
            <person name="Rokshar D.S."/>
            <person name="Rothfels C.J."/>
            <person name="Schneider L."/>
            <person name="Shu S."/>
            <person name="Stevenson D.W."/>
            <person name="Thummler F."/>
            <person name="Tillich M."/>
            <person name="Villarreal Aguilar J.C."/>
            <person name="Widiez T."/>
            <person name="Wong G.K."/>
            <person name="Wymore A."/>
            <person name="Zhang Y."/>
            <person name="Zimmer A.D."/>
            <person name="Quatrano R.S."/>
            <person name="Mayer K.F.X."/>
            <person name="Goodstein D."/>
            <person name="Casacuberta J.M."/>
            <person name="Vandepoele K."/>
            <person name="Reski R."/>
            <person name="Cuming A.C."/>
            <person name="Tuskan G.A."/>
            <person name="Maumus F."/>
            <person name="Salse J."/>
            <person name="Schmutz J."/>
            <person name="Rensing S.A."/>
        </authorList>
    </citation>
    <scope>NUCLEOTIDE SEQUENCE [LARGE SCALE GENOMIC DNA]</scope>
    <source>
        <strain evidence="15 16">cv. Gransden 2004</strain>
    </source>
</reference>
<accession>A0A2K1L2S6</accession>
<dbReference type="Pfam" id="PF22600">
    <property type="entry name" value="MTPAP-like_central"/>
    <property type="match status" value="1"/>
</dbReference>
<dbReference type="InterPro" id="IPR002058">
    <property type="entry name" value="PAP_assoc"/>
</dbReference>
<dbReference type="RefSeq" id="XP_024359639.1">
    <property type="nucleotide sequence ID" value="XM_024503871.2"/>
</dbReference>
<feature type="region of interest" description="Disordered" evidence="11">
    <location>
        <begin position="680"/>
        <end position="714"/>
    </location>
</feature>
<dbReference type="InterPro" id="IPR043519">
    <property type="entry name" value="NT_sf"/>
</dbReference>
<sequence>MNPSQSYHPPPSILGPPSLTPLPVTQSNLGLIGEPSARHHAMEPKGEFLLQLLQGGGVGSSEVGGRMPQPKANGDRIAEGLSILDSIPGEDVSSTWQYRDPAVAALGPSHSFHGDIPSQILQPNQLFMPQQYGGLSGAGVWTPQQLQYQHQHHQFFLTAHDPRGYGGLHARGPDNLMSDQFPRQSDASWPPPPHLRQAASDGGNIAGAWNTSPVQGSLLETPLPPPLSHPSIPSQQQFLGNGAELLQLLLGESSQSLGSSQSTVRSAKSGSVSKPGPFPEELFGEELNGRIQADNVLPRTQVHGPIGPPKRNDATQPEQSPPGSEDLLGRFWATAGPVASGSPESSTSGKPSRVTVQQDRLRNLSLSGGHTKEGLNLQFDVSKPHHLRMRESSSDHSKSKVIKPPGFFGESDQKSGGVVADPKYASPSAKALNRFSDFEAAVKGTPGVWDKYQEETFSSKQDLTGRLLDDRGMYQTLQNSSRFSAPVRNRVVDGHLKTSRQNREETTNSVPADFTGTFKENEIINRDLGKPGMKGNGRRGGPGRAELSRTAGRSGAGHWVVVNDKQRELDGEREPGYVSNLHGLSASLEKGVSSPVDTNTGSSYSSPQAAKLTSNSGKEDSPNGSGGKSKEDSKRRRGQIQEWRMKQPSPPHAKPLEAASGTGLVSQQDAYPEGILPLASQVDRPGLPSNMVRHSMSGSATDESKQQLQYQLDEGVRPGVRGRAGKYVTEAGRLTWEDGLGGEEEEDLIMREFSGYAKLVQDTQHFSITPRDMNVSQSVVHAERLTREEVELEGKHENLRDSREVRRHQLRNNAPTILMKGDVKRQEFEALNPLLLSVYKKLIPPPEEVLKQRKFLTHLDRLVSRDWGGAKLFLFGSCANDFGVCNSDIDVCLSVDDEHSSKAELVMKMAGILRSDNMQNIQALTHARVPIVKFTDPDTGINCDICVNNMLAVVNSKLLHDYSQVDPRLRQLAFLVKHWAKQRQVNETYRGTLSSYAYVLMCIHFLQQRRPAILPCLQSMQPTYEVTVGKIKCAYFDKVNTLRNFGCSNKETVGELLTHFFDYWASCHDYTRSVISVRTGGYLSKDEKDWTRRIGNERHLICIEDPFEITHDLGRVVDRNSIRVLRDEFKRAAKILHQDSNPATALFEPFIREA</sequence>
<feature type="compositionally biased region" description="Basic and acidic residues" evidence="11">
    <location>
        <begin position="389"/>
        <end position="398"/>
    </location>
</feature>
<evidence type="ECO:0000256" key="7">
    <source>
        <dbReference type="ARBA" id="ARBA00022679"/>
    </source>
</evidence>
<feature type="region of interest" description="Disordered" evidence="11">
    <location>
        <begin position="166"/>
        <end position="236"/>
    </location>
</feature>
<evidence type="ECO:0000259" key="13">
    <source>
        <dbReference type="Pfam" id="PF22600"/>
    </source>
</evidence>
<evidence type="ECO:0000256" key="2">
    <source>
        <dbReference type="ARBA" id="ARBA00001946"/>
    </source>
</evidence>
<comment type="subcellular location">
    <subcellularLocation>
        <location evidence="3">Cytoplasm</location>
    </subcellularLocation>
</comment>
<feature type="region of interest" description="Disordered" evidence="11">
    <location>
        <begin position="388"/>
        <end position="416"/>
    </location>
</feature>
<evidence type="ECO:0000256" key="3">
    <source>
        <dbReference type="ARBA" id="ARBA00004496"/>
    </source>
</evidence>
<dbReference type="EMBL" id="ABEU02000002">
    <property type="protein sequence ID" value="PNR60326.1"/>
    <property type="molecule type" value="Genomic_DNA"/>
</dbReference>
<dbReference type="SUPFAM" id="SSF81631">
    <property type="entry name" value="PAP/OAS1 substrate-binding domain"/>
    <property type="match status" value="1"/>
</dbReference>
<dbReference type="InterPro" id="IPR054708">
    <property type="entry name" value="MTPAP-like_central"/>
</dbReference>
<keyword evidence="8" id="KW-0479">Metal-binding</keyword>
<feature type="compositionally biased region" description="Gly residues" evidence="11">
    <location>
        <begin position="532"/>
        <end position="543"/>
    </location>
</feature>
<keyword evidence="7" id="KW-0808">Transferase</keyword>
<evidence type="ECO:0000259" key="12">
    <source>
        <dbReference type="Pfam" id="PF03828"/>
    </source>
</evidence>
<dbReference type="GO" id="GO:0005737">
    <property type="term" value="C:cytoplasm"/>
    <property type="evidence" value="ECO:0007669"/>
    <property type="project" value="UniProtKB-SubCell"/>
</dbReference>
<dbReference type="SUPFAM" id="SSF81301">
    <property type="entry name" value="Nucleotidyltransferase"/>
    <property type="match status" value="1"/>
</dbReference>
<dbReference type="EnsemblPlants" id="Pp3c2_23720V3.2">
    <property type="protein sequence ID" value="Pp3c2_23720V3.2"/>
    <property type="gene ID" value="Pp3c2_23720"/>
</dbReference>
<feature type="compositionally biased region" description="Polar residues" evidence="11">
    <location>
        <begin position="263"/>
        <end position="272"/>
    </location>
</feature>
<keyword evidence="9" id="KW-0460">Magnesium</keyword>
<dbReference type="Gramene" id="Pp3c2_23720V3.3">
    <property type="protein sequence ID" value="Pp3c2_23720V3.3"/>
    <property type="gene ID" value="Pp3c2_23720"/>
</dbReference>
<dbReference type="Gene3D" id="3.30.460.10">
    <property type="entry name" value="Beta Polymerase, domain 2"/>
    <property type="match status" value="1"/>
</dbReference>
<reference evidence="15" key="3">
    <citation type="submission" date="2020-12" db="UniProtKB">
        <authorList>
            <consortium name="EnsemblPlants"/>
        </authorList>
    </citation>
    <scope>IDENTIFICATION</scope>
</reference>
<evidence type="ECO:0000313" key="16">
    <source>
        <dbReference type="Proteomes" id="UP000006727"/>
    </source>
</evidence>
<feature type="compositionally biased region" description="Polar residues" evidence="11">
    <location>
        <begin position="595"/>
        <end position="616"/>
    </location>
</feature>
<dbReference type="EnsemblPlants" id="Pp3c2_23720V3.1">
    <property type="protein sequence ID" value="Pp3c2_23720V3.1"/>
    <property type="gene ID" value="Pp3c2_23720"/>
</dbReference>
<evidence type="ECO:0000256" key="4">
    <source>
        <dbReference type="ARBA" id="ARBA00008593"/>
    </source>
</evidence>
<feature type="region of interest" description="Disordered" evidence="11">
    <location>
        <begin position="257"/>
        <end position="282"/>
    </location>
</feature>
<comment type="similarity">
    <text evidence="4">Belongs to the DNA polymerase type-B-like family.</text>
</comment>
<feature type="domain" description="PAP-associated" evidence="12">
    <location>
        <begin position="1053"/>
        <end position="1111"/>
    </location>
</feature>
<dbReference type="FunFam" id="1.10.1410.10:FF:000018">
    <property type="entry name" value="Terminal uridylyltransferase cid1"/>
    <property type="match status" value="1"/>
</dbReference>